<reference evidence="2" key="3">
    <citation type="submission" date="2015-04" db="UniProtKB">
        <authorList>
            <consortium name="EnsemblPlants"/>
        </authorList>
    </citation>
    <scope>IDENTIFICATION</scope>
    <source>
        <strain evidence="2">cv. Jemalong A17</strain>
    </source>
</reference>
<keyword evidence="3" id="KW-1185">Reference proteome</keyword>
<reference evidence="1 3" key="1">
    <citation type="journal article" date="2011" name="Nature">
        <title>The Medicago genome provides insight into the evolution of rhizobial symbioses.</title>
        <authorList>
            <person name="Young N.D."/>
            <person name="Debelle F."/>
            <person name="Oldroyd G.E."/>
            <person name="Geurts R."/>
            <person name="Cannon S.B."/>
            <person name="Udvardi M.K."/>
            <person name="Benedito V.A."/>
            <person name="Mayer K.F."/>
            <person name="Gouzy J."/>
            <person name="Schoof H."/>
            <person name="Van de Peer Y."/>
            <person name="Proost S."/>
            <person name="Cook D.R."/>
            <person name="Meyers B.C."/>
            <person name="Spannagl M."/>
            <person name="Cheung F."/>
            <person name="De Mita S."/>
            <person name="Krishnakumar V."/>
            <person name="Gundlach H."/>
            <person name="Zhou S."/>
            <person name="Mudge J."/>
            <person name="Bharti A.K."/>
            <person name="Murray J.D."/>
            <person name="Naoumkina M.A."/>
            <person name="Rosen B."/>
            <person name="Silverstein K.A."/>
            <person name="Tang H."/>
            <person name="Rombauts S."/>
            <person name="Zhao P.X."/>
            <person name="Zhou P."/>
            <person name="Barbe V."/>
            <person name="Bardou P."/>
            <person name="Bechner M."/>
            <person name="Bellec A."/>
            <person name="Berger A."/>
            <person name="Berges H."/>
            <person name="Bidwell S."/>
            <person name="Bisseling T."/>
            <person name="Choisne N."/>
            <person name="Couloux A."/>
            <person name="Denny R."/>
            <person name="Deshpande S."/>
            <person name="Dai X."/>
            <person name="Doyle J.J."/>
            <person name="Dudez A.M."/>
            <person name="Farmer A.D."/>
            <person name="Fouteau S."/>
            <person name="Franken C."/>
            <person name="Gibelin C."/>
            <person name="Gish J."/>
            <person name="Goldstein S."/>
            <person name="Gonzalez A.J."/>
            <person name="Green P.J."/>
            <person name="Hallab A."/>
            <person name="Hartog M."/>
            <person name="Hua A."/>
            <person name="Humphray S.J."/>
            <person name="Jeong D.H."/>
            <person name="Jing Y."/>
            <person name="Jocker A."/>
            <person name="Kenton S.M."/>
            <person name="Kim D.J."/>
            <person name="Klee K."/>
            <person name="Lai H."/>
            <person name="Lang C."/>
            <person name="Lin S."/>
            <person name="Macmil S.L."/>
            <person name="Magdelenat G."/>
            <person name="Matthews L."/>
            <person name="McCorrison J."/>
            <person name="Monaghan E.L."/>
            <person name="Mun J.H."/>
            <person name="Najar F.Z."/>
            <person name="Nicholson C."/>
            <person name="Noirot C."/>
            <person name="O'Bleness M."/>
            <person name="Paule C.R."/>
            <person name="Poulain J."/>
            <person name="Prion F."/>
            <person name="Qin B."/>
            <person name="Qu C."/>
            <person name="Retzel E.F."/>
            <person name="Riddle C."/>
            <person name="Sallet E."/>
            <person name="Samain S."/>
            <person name="Samson N."/>
            <person name="Sanders I."/>
            <person name="Saurat O."/>
            <person name="Scarpelli C."/>
            <person name="Schiex T."/>
            <person name="Segurens B."/>
            <person name="Severin A.J."/>
            <person name="Sherrier D.J."/>
            <person name="Shi R."/>
            <person name="Sims S."/>
            <person name="Singer S.R."/>
            <person name="Sinharoy S."/>
            <person name="Sterck L."/>
            <person name="Viollet A."/>
            <person name="Wang B.B."/>
            <person name="Wang K."/>
            <person name="Wang M."/>
            <person name="Wang X."/>
            <person name="Warfsmann J."/>
            <person name="Weissenbach J."/>
            <person name="White D.D."/>
            <person name="White J.D."/>
            <person name="Wiley G.B."/>
            <person name="Wincker P."/>
            <person name="Xing Y."/>
            <person name="Yang L."/>
            <person name="Yao Z."/>
            <person name="Ying F."/>
            <person name="Zhai J."/>
            <person name="Zhou L."/>
            <person name="Zuber A."/>
            <person name="Denarie J."/>
            <person name="Dixon R.A."/>
            <person name="May G.D."/>
            <person name="Schwartz D.C."/>
            <person name="Rogers J."/>
            <person name="Quetier F."/>
            <person name="Town C.D."/>
            <person name="Roe B.A."/>
        </authorList>
    </citation>
    <scope>NUCLEOTIDE SEQUENCE [LARGE SCALE GENOMIC DNA]</scope>
    <source>
        <strain evidence="1">A17</strain>
        <strain evidence="2 3">cv. Jemalong A17</strain>
    </source>
</reference>
<dbReference type="AlphaFoldDB" id="G7L4N8"/>
<evidence type="ECO:0000313" key="2">
    <source>
        <dbReference type="EnsemblPlants" id="AES80186"/>
    </source>
</evidence>
<name>G7L4N8_MEDTR</name>
<sequence>MIFNYRSFWQTKNLGEFHLEDSLVMRIIICLVPFVERSKLIIKDGNSGLFLAGFYGFIPDLDDILLAELSAIYLGINHDIKQLLHQINVTVSHALREGKQRANFMAKLESYSNVDLLLYESPPTALMNFLISNVDDTLFLQE</sequence>
<organism evidence="1 3">
    <name type="scientific">Medicago truncatula</name>
    <name type="common">Barrel medic</name>
    <name type="synonym">Medicago tribuloides</name>
    <dbReference type="NCBI Taxonomy" id="3880"/>
    <lineage>
        <taxon>Eukaryota</taxon>
        <taxon>Viridiplantae</taxon>
        <taxon>Streptophyta</taxon>
        <taxon>Embryophyta</taxon>
        <taxon>Tracheophyta</taxon>
        <taxon>Spermatophyta</taxon>
        <taxon>Magnoliopsida</taxon>
        <taxon>eudicotyledons</taxon>
        <taxon>Gunneridae</taxon>
        <taxon>Pentapetalae</taxon>
        <taxon>rosids</taxon>
        <taxon>fabids</taxon>
        <taxon>Fabales</taxon>
        <taxon>Fabaceae</taxon>
        <taxon>Papilionoideae</taxon>
        <taxon>50 kb inversion clade</taxon>
        <taxon>NPAAA clade</taxon>
        <taxon>Hologalegina</taxon>
        <taxon>IRL clade</taxon>
        <taxon>Trifolieae</taxon>
        <taxon>Medicago</taxon>
    </lineage>
</organism>
<dbReference type="Proteomes" id="UP000002051">
    <property type="component" value="Unassembled WGS sequence"/>
</dbReference>
<proteinExistence type="predicted"/>
<dbReference type="EMBL" id="CM001223">
    <property type="protein sequence ID" value="AES80186.1"/>
    <property type="molecule type" value="Genomic_DNA"/>
</dbReference>
<protein>
    <submittedName>
        <fullName evidence="1 2">Uncharacterized protein</fullName>
    </submittedName>
</protein>
<dbReference type="PANTHER" id="PTHR35516">
    <property type="entry name" value="CYTOCHROME B6-F COMPLEX SUBUNIT 5"/>
    <property type="match status" value="1"/>
</dbReference>
<accession>G7L4N8</accession>
<dbReference type="PANTHER" id="PTHR35516:SF11">
    <property type="entry name" value="CYTOCHROME B6-F COMPLEX SUBUNIT 5"/>
    <property type="match status" value="1"/>
</dbReference>
<gene>
    <name evidence="1" type="ordered locus">MTR_7g077750</name>
</gene>
<reference evidence="1 3" key="2">
    <citation type="journal article" date="2014" name="BMC Genomics">
        <title>An improved genome release (version Mt4.0) for the model legume Medicago truncatula.</title>
        <authorList>
            <person name="Tang H."/>
            <person name="Krishnakumar V."/>
            <person name="Bidwell S."/>
            <person name="Rosen B."/>
            <person name="Chan A."/>
            <person name="Zhou S."/>
            <person name="Gentzbittel L."/>
            <person name="Childs K.L."/>
            <person name="Yandell M."/>
            <person name="Gundlach H."/>
            <person name="Mayer K.F."/>
            <person name="Schwartz D.C."/>
            <person name="Town C.D."/>
        </authorList>
    </citation>
    <scope>GENOME REANNOTATION</scope>
    <source>
        <strain evidence="2 3">cv. Jemalong A17</strain>
    </source>
</reference>
<dbReference type="PaxDb" id="3880-AES80186"/>
<evidence type="ECO:0000313" key="1">
    <source>
        <dbReference type="EMBL" id="AES80186.1"/>
    </source>
</evidence>
<dbReference type="EnsemblPlants" id="AES80186">
    <property type="protein sequence ID" value="AES80186"/>
    <property type="gene ID" value="MTR_7g077750"/>
</dbReference>
<evidence type="ECO:0000313" key="3">
    <source>
        <dbReference type="Proteomes" id="UP000002051"/>
    </source>
</evidence>
<dbReference type="HOGENOM" id="CLU_1818736_0_0_1"/>